<reference evidence="6" key="1">
    <citation type="submission" date="2025-08" db="UniProtKB">
        <authorList>
            <consortium name="RefSeq"/>
        </authorList>
    </citation>
    <scope>IDENTIFICATION</scope>
    <source>
        <tissue evidence="6">Whole larval tissue</tissue>
    </source>
</reference>
<comment type="subcellular location">
    <subcellularLocation>
        <location evidence="1">Nucleus</location>
    </subcellularLocation>
</comment>
<sequence>MKRNKAPVEAESSENSDSEEQEMDSEGEQEPDSEEEQEAGSEEEQEADSEEDQEADSEEELDPATHKKSLEKLKKTDPDFYNFLEENDENLLNFDVESGDDASDKEDGGDDEDDDEKVHKPGPLRGDSDESDFEDEEAKPVQGKITLKMVAQWQAELQNEVKVKLTTITTVIKAFNAAMLRATSEDGASAGEYKVEGSSVFNAVIQMCVLYLPGAIRKYLGMEQSGKDPQKCKHFIKIKTHLISYLSDLLKLLGGVTSENILTVLLKHLHQMSVYVACFIRIAKQALKKLLTFWSTGEETVRVLAFLCILRITRNQQPALLDQVLKAMYLTYVKNCKFVSPSTWPGINFMRRSLVEMFSLDLNVSYQHVFLYIRQLAIHLRNAIVVQKIENRQAVYNWQYVNSLHLWADLLGATSNKPQLQPLIYPLVMITTNTIKLVPTHQYYPLRFHCVEILINLSKESNNFVPVLPFLVEVLTSFDFNKKHKKVSMKPLDFSCILRLAKSQLMENGFKDSVIERLYALLLEYTANESHTIAFPDLTLLAVMQIKQFLKTCSVSNYTKKMRQLVEKIEENSKFIERERAKISFSLSDEKMIVAWETNIKTKGTPLQTFYENWSKINKIQKRKKITKNDEIAGELPKIKRPKLSDEAIQNAQMENKGPVELFPSDDEDDGDHFKTEDDDDTPAPKAKKAKKKEKKEKKKPAKKKAMEVDEEPVEDKGDIVQEFSVSDW</sequence>
<dbReference type="GO" id="GO:0005730">
    <property type="term" value="C:nucleolus"/>
    <property type="evidence" value="ECO:0007669"/>
    <property type="project" value="TreeGrafter"/>
</dbReference>
<evidence type="ECO:0000313" key="6">
    <source>
        <dbReference type="RefSeq" id="XP_035445609.2"/>
    </source>
</evidence>
<feature type="region of interest" description="Disordered" evidence="4">
    <location>
        <begin position="654"/>
        <end position="729"/>
    </location>
</feature>
<comment type="similarity">
    <text evidence="2">Belongs to the NOC2 family.</text>
</comment>
<feature type="compositionally biased region" description="Basic and acidic residues" evidence="4">
    <location>
        <begin position="63"/>
        <end position="78"/>
    </location>
</feature>
<dbReference type="GO" id="GO:0042273">
    <property type="term" value="P:ribosomal large subunit biogenesis"/>
    <property type="evidence" value="ECO:0007669"/>
    <property type="project" value="TreeGrafter"/>
</dbReference>
<accession>A0A9R0D9R8</accession>
<feature type="compositionally biased region" description="Acidic residues" evidence="4">
    <location>
        <begin position="664"/>
        <end position="682"/>
    </location>
</feature>
<feature type="compositionally biased region" description="Low complexity" evidence="4">
    <location>
        <begin position="79"/>
        <end position="95"/>
    </location>
</feature>
<feature type="compositionally biased region" description="Basic residues" evidence="4">
    <location>
        <begin position="686"/>
        <end position="704"/>
    </location>
</feature>
<evidence type="ECO:0000256" key="3">
    <source>
        <dbReference type="ARBA" id="ARBA00023242"/>
    </source>
</evidence>
<dbReference type="AlphaFoldDB" id="A0A9R0D9R8"/>
<name>A0A9R0D9R8_SPOFR</name>
<feature type="region of interest" description="Disordered" evidence="4">
    <location>
        <begin position="1"/>
        <end position="140"/>
    </location>
</feature>
<evidence type="ECO:0000256" key="4">
    <source>
        <dbReference type="SAM" id="MobiDB-lite"/>
    </source>
</evidence>
<dbReference type="Proteomes" id="UP000829999">
    <property type="component" value="Chromosome 1"/>
</dbReference>
<dbReference type="GO" id="GO:0000122">
    <property type="term" value="P:negative regulation of transcription by RNA polymerase II"/>
    <property type="evidence" value="ECO:0007669"/>
    <property type="project" value="TreeGrafter"/>
</dbReference>
<dbReference type="Pfam" id="PF03715">
    <property type="entry name" value="Noc2"/>
    <property type="match status" value="1"/>
</dbReference>
<dbReference type="CTD" id="35386"/>
<dbReference type="OrthoDB" id="10266662at2759"/>
<dbReference type="InterPro" id="IPR016024">
    <property type="entry name" value="ARM-type_fold"/>
</dbReference>
<feature type="compositionally biased region" description="Acidic residues" evidence="4">
    <location>
        <begin position="97"/>
        <end position="115"/>
    </location>
</feature>
<proteinExistence type="inferred from homology"/>
<evidence type="ECO:0000313" key="5">
    <source>
        <dbReference type="Proteomes" id="UP000829999"/>
    </source>
</evidence>
<keyword evidence="3" id="KW-0539">Nucleus</keyword>
<dbReference type="GO" id="GO:0005654">
    <property type="term" value="C:nucleoplasm"/>
    <property type="evidence" value="ECO:0007669"/>
    <property type="project" value="TreeGrafter"/>
</dbReference>
<dbReference type="GO" id="GO:0042393">
    <property type="term" value="F:histone binding"/>
    <property type="evidence" value="ECO:0007669"/>
    <property type="project" value="TreeGrafter"/>
</dbReference>
<dbReference type="GO" id="GO:0003714">
    <property type="term" value="F:transcription corepressor activity"/>
    <property type="evidence" value="ECO:0007669"/>
    <property type="project" value="TreeGrafter"/>
</dbReference>
<dbReference type="SUPFAM" id="SSF48371">
    <property type="entry name" value="ARM repeat"/>
    <property type="match status" value="1"/>
</dbReference>
<dbReference type="RefSeq" id="XP_035445609.2">
    <property type="nucleotide sequence ID" value="XM_035589716.2"/>
</dbReference>
<dbReference type="GeneID" id="118272990"/>
<evidence type="ECO:0000256" key="1">
    <source>
        <dbReference type="ARBA" id="ARBA00004123"/>
    </source>
</evidence>
<feature type="compositionally biased region" description="Acidic residues" evidence="4">
    <location>
        <begin position="11"/>
        <end position="62"/>
    </location>
</feature>
<keyword evidence="5" id="KW-1185">Reference proteome</keyword>
<dbReference type="InterPro" id="IPR005343">
    <property type="entry name" value="Noc2"/>
</dbReference>
<protein>
    <submittedName>
        <fullName evidence="6">Nucleolar complex protein 2 homolog</fullName>
    </submittedName>
</protein>
<evidence type="ECO:0000256" key="2">
    <source>
        <dbReference type="ARBA" id="ARBA00005907"/>
    </source>
</evidence>
<dbReference type="PANTHER" id="PTHR12687:SF4">
    <property type="entry name" value="NUCLEOLAR COMPLEX PROTEIN 2 HOMOLOG"/>
    <property type="match status" value="1"/>
</dbReference>
<organism evidence="5 6">
    <name type="scientific">Spodoptera frugiperda</name>
    <name type="common">Fall armyworm</name>
    <dbReference type="NCBI Taxonomy" id="7108"/>
    <lineage>
        <taxon>Eukaryota</taxon>
        <taxon>Metazoa</taxon>
        <taxon>Ecdysozoa</taxon>
        <taxon>Arthropoda</taxon>
        <taxon>Hexapoda</taxon>
        <taxon>Insecta</taxon>
        <taxon>Pterygota</taxon>
        <taxon>Neoptera</taxon>
        <taxon>Endopterygota</taxon>
        <taxon>Lepidoptera</taxon>
        <taxon>Glossata</taxon>
        <taxon>Ditrysia</taxon>
        <taxon>Noctuoidea</taxon>
        <taxon>Noctuidae</taxon>
        <taxon>Amphipyrinae</taxon>
        <taxon>Spodoptera</taxon>
    </lineage>
</organism>
<dbReference type="PANTHER" id="PTHR12687">
    <property type="entry name" value="NUCLEOLAR COMPLEX 2 AND RAD4-RELATED"/>
    <property type="match status" value="1"/>
</dbReference>
<dbReference type="GO" id="GO:0030691">
    <property type="term" value="C:Noc2p-Noc3p complex"/>
    <property type="evidence" value="ECO:0007669"/>
    <property type="project" value="TreeGrafter"/>
</dbReference>
<dbReference type="GO" id="GO:0030690">
    <property type="term" value="C:Noc1p-Noc2p complex"/>
    <property type="evidence" value="ECO:0007669"/>
    <property type="project" value="TreeGrafter"/>
</dbReference>
<gene>
    <name evidence="6" type="primary">LOC118272990</name>
</gene>